<reference evidence="3 4" key="1">
    <citation type="submission" date="2017-10" db="EMBL/GenBank/DDBJ databases">
        <title>The draft genome sequence of Lewinella nigricans NBRC 102662.</title>
        <authorList>
            <person name="Wang K."/>
        </authorList>
    </citation>
    <scope>NUCLEOTIDE SEQUENCE [LARGE SCALE GENOMIC DNA]</scope>
    <source>
        <strain evidence="3 4">NBRC 102662</strain>
    </source>
</reference>
<organism evidence="3 4">
    <name type="scientific">Flavilitoribacter nigricans (strain ATCC 23147 / DSM 23189 / NBRC 102662 / NCIMB 1420 / SS-2)</name>
    <name type="common">Lewinella nigricans</name>
    <dbReference type="NCBI Taxonomy" id="1122177"/>
    <lineage>
        <taxon>Bacteria</taxon>
        <taxon>Pseudomonadati</taxon>
        <taxon>Bacteroidota</taxon>
        <taxon>Saprospiria</taxon>
        <taxon>Saprospirales</taxon>
        <taxon>Lewinellaceae</taxon>
        <taxon>Flavilitoribacter</taxon>
    </lineage>
</organism>
<evidence type="ECO:0000313" key="3">
    <source>
        <dbReference type="EMBL" id="PHN05706.1"/>
    </source>
</evidence>
<name>A0A2D0NBD8_FLAN2</name>
<keyword evidence="1" id="KW-1133">Transmembrane helix</keyword>
<keyword evidence="1" id="KW-0812">Transmembrane</keyword>
<feature type="domain" description="Mce/MlaD" evidence="2">
    <location>
        <begin position="41"/>
        <end position="116"/>
    </location>
</feature>
<evidence type="ECO:0000313" key="4">
    <source>
        <dbReference type="Proteomes" id="UP000223913"/>
    </source>
</evidence>
<dbReference type="PANTHER" id="PTHR33371">
    <property type="entry name" value="INTERMEMBRANE PHOSPHOLIPID TRANSPORT SYSTEM BINDING PROTEIN MLAD-RELATED"/>
    <property type="match status" value="1"/>
</dbReference>
<sequence>MRKEHVNTFKLGLFVTTAVVLFVVAIYFIGNDQNLFQPTFQLHAVFNNAEGLRPGNNVRYAGIDAGTVKKILITSDSTVTVVMSLHREMQNYIKKDAVASIGSDGLVGNRILNISPKSVGNGAADLVEDQDVIQSYSRIATDDMLEVLGKTNENIALFSLQLLKISEKINKGSGTMNMLLQDESLAADLRQSVANLKYTTWSLREMGSEMHNLVAGLEDGDGLLHRLLYDTTIMANVEGVSLRMDSLLSRDISPIVANLEDASRNIAGSSRSVQSLLESIESGEGPIGSLLRDTVMDADLKVTLANIQESSERFKENMEAMRHNFLFRGYFRKMEKIEKKSLKE</sequence>
<keyword evidence="4" id="KW-1185">Reference proteome</keyword>
<dbReference type="InterPro" id="IPR052336">
    <property type="entry name" value="MlaD_Phospholipid_Transporter"/>
</dbReference>
<dbReference type="EMBL" id="PDUD01000020">
    <property type="protein sequence ID" value="PHN05706.1"/>
    <property type="molecule type" value="Genomic_DNA"/>
</dbReference>
<comment type="caution">
    <text evidence="3">The sequence shown here is derived from an EMBL/GenBank/DDBJ whole genome shotgun (WGS) entry which is preliminary data.</text>
</comment>
<dbReference type="RefSeq" id="WP_099150797.1">
    <property type="nucleotide sequence ID" value="NZ_PDUD01000020.1"/>
</dbReference>
<protein>
    <submittedName>
        <fullName evidence="3">ABC transporter permease</fullName>
    </submittedName>
</protein>
<dbReference type="AlphaFoldDB" id="A0A2D0NBD8"/>
<keyword evidence="1" id="KW-0472">Membrane</keyword>
<dbReference type="InterPro" id="IPR003399">
    <property type="entry name" value="Mce/MlaD"/>
</dbReference>
<dbReference type="OrthoDB" id="9771725at2"/>
<evidence type="ECO:0000259" key="2">
    <source>
        <dbReference type="Pfam" id="PF02470"/>
    </source>
</evidence>
<evidence type="ECO:0000256" key="1">
    <source>
        <dbReference type="SAM" id="Phobius"/>
    </source>
</evidence>
<dbReference type="Pfam" id="PF02470">
    <property type="entry name" value="MlaD"/>
    <property type="match status" value="1"/>
</dbReference>
<feature type="transmembrane region" description="Helical" evidence="1">
    <location>
        <begin position="12"/>
        <end position="30"/>
    </location>
</feature>
<accession>A0A2D0NBD8</accession>
<gene>
    <name evidence="3" type="ORF">CRP01_14615</name>
</gene>
<proteinExistence type="predicted"/>
<dbReference type="Proteomes" id="UP000223913">
    <property type="component" value="Unassembled WGS sequence"/>
</dbReference>
<dbReference type="PANTHER" id="PTHR33371:SF4">
    <property type="entry name" value="INTERMEMBRANE PHOSPHOLIPID TRANSPORT SYSTEM BINDING PROTEIN MLAD"/>
    <property type="match status" value="1"/>
</dbReference>